<dbReference type="EMBL" id="AFOY02000015">
    <property type="protein sequence ID" value="EXF93563.1"/>
    <property type="molecule type" value="Genomic_DNA"/>
</dbReference>
<dbReference type="InterPro" id="IPR001789">
    <property type="entry name" value="Sig_transdc_resp-reg_receiver"/>
</dbReference>
<dbReference type="HOGENOM" id="CLU_000445_69_8_6"/>
<dbReference type="SUPFAM" id="SSF52172">
    <property type="entry name" value="CheY-like"/>
    <property type="match status" value="1"/>
</dbReference>
<dbReference type="OrthoDB" id="9784719at2"/>
<evidence type="ECO:0000256" key="2">
    <source>
        <dbReference type="PROSITE-ProRule" id="PRU00169"/>
    </source>
</evidence>
<feature type="modified residue" description="4-aspartylphosphate" evidence="2">
    <location>
        <position position="58"/>
    </location>
</feature>
<dbReference type="PROSITE" id="PS50110">
    <property type="entry name" value="RESPONSE_REGULATORY"/>
    <property type="match status" value="1"/>
</dbReference>
<reference evidence="4 5" key="1">
    <citation type="journal article" date="2011" name="J. Bacteriol.">
        <title>Draft genome sequence of the polycyclic aromatic hydrocarbon-degrading, genetically engineered bioluminescent bioreporter Pseudomonas fluorescens HK44.</title>
        <authorList>
            <person name="Chauhan A."/>
            <person name="Layton A.C."/>
            <person name="Williams D.E."/>
            <person name="Smartt A.E."/>
            <person name="Ripp S."/>
            <person name="Karpinets T.V."/>
            <person name="Brown S.D."/>
            <person name="Sayler G.S."/>
        </authorList>
    </citation>
    <scope>NUCLEOTIDE SEQUENCE [LARGE SCALE GENOMIC DNA]</scope>
    <source>
        <strain evidence="4 5">HK44</strain>
    </source>
</reference>
<dbReference type="Proteomes" id="UP000022611">
    <property type="component" value="Unassembled WGS sequence"/>
</dbReference>
<dbReference type="PATRIC" id="fig|1042209.11.peg.3933"/>
<keyword evidence="1 2" id="KW-0597">Phosphoprotein</keyword>
<dbReference type="GO" id="GO:0000160">
    <property type="term" value="P:phosphorelay signal transduction system"/>
    <property type="evidence" value="ECO:0007669"/>
    <property type="project" value="InterPro"/>
</dbReference>
<gene>
    <name evidence="4" type="ORF">HK44_007755</name>
</gene>
<sequence>MSEDAQDVVLIVEDDPSIRMVLVAYLSGEGYRVLQAEDGEQAFEILASKPHLDMMITDYRLPGGISGVQIAEPAVKLRPELKVIFISGYPQEIRESGSPIAQKAPILAKPFDLDELQVLMHEMLS</sequence>
<dbReference type="PANTHER" id="PTHR44591:SF21">
    <property type="entry name" value="TWO-COMPONENT RESPONSE REGULATOR"/>
    <property type="match status" value="1"/>
</dbReference>
<dbReference type="Gene3D" id="3.40.50.2300">
    <property type="match status" value="1"/>
</dbReference>
<dbReference type="AlphaFoldDB" id="A0A010SRA0"/>
<dbReference type="PANTHER" id="PTHR44591">
    <property type="entry name" value="STRESS RESPONSE REGULATOR PROTEIN 1"/>
    <property type="match status" value="1"/>
</dbReference>
<evidence type="ECO:0000313" key="4">
    <source>
        <dbReference type="EMBL" id="EXF93563.1"/>
    </source>
</evidence>
<feature type="domain" description="Response regulatory" evidence="3">
    <location>
        <begin position="8"/>
        <end position="124"/>
    </location>
</feature>
<dbReference type="Pfam" id="PF00072">
    <property type="entry name" value="Response_reg"/>
    <property type="match status" value="1"/>
</dbReference>
<organism evidence="4 5">
    <name type="scientific">Pseudomonas fluorescens HK44</name>
    <dbReference type="NCBI Taxonomy" id="1042209"/>
    <lineage>
        <taxon>Bacteria</taxon>
        <taxon>Pseudomonadati</taxon>
        <taxon>Pseudomonadota</taxon>
        <taxon>Gammaproteobacteria</taxon>
        <taxon>Pseudomonadales</taxon>
        <taxon>Pseudomonadaceae</taxon>
        <taxon>Pseudomonas</taxon>
    </lineage>
</organism>
<dbReference type="InterPro" id="IPR011006">
    <property type="entry name" value="CheY-like_superfamily"/>
</dbReference>
<dbReference type="RefSeq" id="WP_019690172.1">
    <property type="nucleotide sequence ID" value="NZ_AFOY02000015.1"/>
</dbReference>
<proteinExistence type="predicted"/>
<protein>
    <submittedName>
        <fullName evidence="4">Chemotaxis protein CheY</fullName>
    </submittedName>
</protein>
<evidence type="ECO:0000313" key="5">
    <source>
        <dbReference type="Proteomes" id="UP000022611"/>
    </source>
</evidence>
<comment type="caution">
    <text evidence="4">The sequence shown here is derived from an EMBL/GenBank/DDBJ whole genome shotgun (WGS) entry which is preliminary data.</text>
</comment>
<dbReference type="SMART" id="SM00448">
    <property type="entry name" value="REC"/>
    <property type="match status" value="1"/>
</dbReference>
<evidence type="ECO:0000256" key="1">
    <source>
        <dbReference type="ARBA" id="ARBA00022553"/>
    </source>
</evidence>
<name>A0A010SRA0_PSEFL</name>
<dbReference type="InterPro" id="IPR050595">
    <property type="entry name" value="Bact_response_regulator"/>
</dbReference>
<dbReference type="eggNOG" id="COG0784">
    <property type="taxonomic scope" value="Bacteria"/>
</dbReference>
<accession>A0A010SRA0</accession>
<evidence type="ECO:0000259" key="3">
    <source>
        <dbReference type="PROSITE" id="PS50110"/>
    </source>
</evidence>